<dbReference type="Proteomes" id="UP000030595">
    <property type="component" value="Unassembled WGS sequence"/>
</dbReference>
<dbReference type="Gene3D" id="1.10.10.630">
    <property type="entry name" value="DnaD domain-like"/>
    <property type="match status" value="1"/>
</dbReference>
<dbReference type="PANTHER" id="PTHR37293">
    <property type="entry name" value="PHAGE REPLICATION PROTEIN-RELATED"/>
    <property type="match status" value="1"/>
</dbReference>
<organism evidence="4 5">
    <name type="scientific">Ureibacillus massiliensis 4400831 = CIP 108448 = CCUG 49529</name>
    <dbReference type="NCBI Taxonomy" id="1211035"/>
    <lineage>
        <taxon>Bacteria</taxon>
        <taxon>Bacillati</taxon>
        <taxon>Bacillota</taxon>
        <taxon>Bacilli</taxon>
        <taxon>Bacillales</taxon>
        <taxon>Caryophanaceae</taxon>
        <taxon>Ureibacillus</taxon>
    </lineage>
</organism>
<dbReference type="InterPro" id="IPR053162">
    <property type="entry name" value="DnaD"/>
</dbReference>
<dbReference type="SUPFAM" id="SSF158499">
    <property type="entry name" value="DnaD domain-like"/>
    <property type="match status" value="1"/>
</dbReference>
<sequence>MHKKNTRLRMWTENEFVSMPILFFKYYKQLNITDEEAMILIHLQAFHAENNDFPTPTDLEARVHKKSNEITILLQKLLQKGFLEITQGIDPNGKLFEKYSLFPLWDRILDLMESHQQKTEQSVKKNEEGELFSIFEQEFGRLLSPMEIETISMWLDVDQHSPALIKAALKEAVLAGKISLRYIDRILFEWKKKNISSLKQVEQHTQQFHQKTTKTIPTNKEDQKEIPKVSFYNWLDERE</sequence>
<evidence type="ECO:0000259" key="2">
    <source>
        <dbReference type="Pfam" id="PF07261"/>
    </source>
</evidence>
<reference evidence="4 5" key="1">
    <citation type="submission" date="2014-02" db="EMBL/GenBank/DDBJ databases">
        <title>Draft genome sequence of Lysinibacillus massiliensis CCUG 49529.</title>
        <authorList>
            <person name="Zhang F."/>
            <person name="Wang G."/>
            <person name="Zhang L."/>
        </authorList>
    </citation>
    <scope>NUCLEOTIDE SEQUENCE [LARGE SCALE GENOMIC DNA]</scope>
    <source>
        <strain evidence="4 5">CCUG 49529</strain>
    </source>
</reference>
<dbReference type="InterPro" id="IPR006343">
    <property type="entry name" value="DnaB/C_C"/>
</dbReference>
<name>A0A0A3J0H3_9BACL</name>
<dbReference type="SUPFAM" id="SSF46785">
    <property type="entry name" value="Winged helix' DNA-binding domain"/>
    <property type="match status" value="1"/>
</dbReference>
<comment type="caution">
    <text evidence="4">The sequence shown here is derived from an EMBL/GenBank/DDBJ whole genome shotgun (WGS) entry which is preliminary data.</text>
</comment>
<evidence type="ECO:0000256" key="1">
    <source>
        <dbReference type="ARBA" id="ARBA00093462"/>
    </source>
</evidence>
<dbReference type="InterPro" id="IPR036390">
    <property type="entry name" value="WH_DNA-bd_sf"/>
</dbReference>
<dbReference type="EMBL" id="JPVQ01000018">
    <property type="protein sequence ID" value="KGR90519.1"/>
    <property type="molecule type" value="Genomic_DNA"/>
</dbReference>
<dbReference type="InterPro" id="IPR034829">
    <property type="entry name" value="DnaD-like_sf"/>
</dbReference>
<evidence type="ECO:0000313" key="4">
    <source>
        <dbReference type="EMBL" id="KGR90519.1"/>
    </source>
</evidence>
<comment type="similarity">
    <text evidence="1">Belongs to the DnaB/DnaD family.</text>
</comment>
<dbReference type="AlphaFoldDB" id="A0A0A3J0H3"/>
<feature type="domain" description="DnaB/C C-terminal" evidence="2">
    <location>
        <begin position="132"/>
        <end position="204"/>
    </location>
</feature>
<protein>
    <submittedName>
        <fullName evidence="4">DNA replication protein</fullName>
    </submittedName>
</protein>
<dbReference type="PANTHER" id="PTHR37293:SF6">
    <property type="entry name" value="DNA REPLICATION PROTEIN DNAD"/>
    <property type="match status" value="1"/>
</dbReference>
<keyword evidence="5" id="KW-1185">Reference proteome</keyword>
<dbReference type="Gene3D" id="1.10.10.10">
    <property type="entry name" value="Winged helix-like DNA-binding domain superfamily/Winged helix DNA-binding domain"/>
    <property type="match status" value="1"/>
</dbReference>
<accession>A0A0A3J0H3</accession>
<dbReference type="InterPro" id="IPR053843">
    <property type="entry name" value="DnaD_N"/>
</dbReference>
<dbReference type="Pfam" id="PF21984">
    <property type="entry name" value="DnaD_N"/>
    <property type="match status" value="1"/>
</dbReference>
<gene>
    <name evidence="4" type="ORF">CD30_11305</name>
</gene>
<dbReference type="InterPro" id="IPR036388">
    <property type="entry name" value="WH-like_DNA-bd_sf"/>
</dbReference>
<evidence type="ECO:0000259" key="3">
    <source>
        <dbReference type="Pfam" id="PF21984"/>
    </source>
</evidence>
<dbReference type="RefSeq" id="WP_036176712.1">
    <property type="nucleotide sequence ID" value="NZ_AVCZ01000018.1"/>
</dbReference>
<dbReference type="NCBIfam" id="TIGR01446">
    <property type="entry name" value="DnaD_dom"/>
    <property type="match status" value="1"/>
</dbReference>
<proteinExistence type="inferred from homology"/>
<dbReference type="OrthoDB" id="9770238at2"/>
<dbReference type="eggNOG" id="COG3935">
    <property type="taxonomic scope" value="Bacteria"/>
</dbReference>
<dbReference type="Pfam" id="PF07261">
    <property type="entry name" value="DnaB_2"/>
    <property type="match status" value="1"/>
</dbReference>
<evidence type="ECO:0000313" key="5">
    <source>
        <dbReference type="Proteomes" id="UP000030595"/>
    </source>
</evidence>
<feature type="domain" description="DnaD N-terminal" evidence="3">
    <location>
        <begin position="20"/>
        <end position="118"/>
    </location>
</feature>